<dbReference type="AlphaFoldDB" id="A0A1J5PAX7"/>
<evidence type="ECO:0000256" key="1">
    <source>
        <dbReference type="SAM" id="MobiDB-lite"/>
    </source>
</evidence>
<protein>
    <submittedName>
        <fullName evidence="2">Uncharacterized protein</fullName>
    </submittedName>
</protein>
<accession>A0A1J5PAX7</accession>
<reference evidence="2" key="1">
    <citation type="submission" date="2016-10" db="EMBL/GenBank/DDBJ databases">
        <title>Sequence of Gallionella enrichment culture.</title>
        <authorList>
            <person name="Poehlein A."/>
            <person name="Muehling M."/>
            <person name="Daniel R."/>
        </authorList>
    </citation>
    <scope>NUCLEOTIDE SEQUENCE</scope>
</reference>
<proteinExistence type="predicted"/>
<evidence type="ECO:0000313" key="2">
    <source>
        <dbReference type="EMBL" id="OIQ68462.1"/>
    </source>
</evidence>
<dbReference type="EMBL" id="MLJW01005296">
    <property type="protein sequence ID" value="OIQ68462.1"/>
    <property type="molecule type" value="Genomic_DNA"/>
</dbReference>
<gene>
    <name evidence="2" type="ORF">GALL_499470</name>
</gene>
<sequence length="260" mass="28160">MLLRPCVEEHIAWAGIEAQRAAVGKQQAEIGESAEIEHRDIPPGTGEHCAVEGGNQRRSLAACRHVSAAKIGHHRDACALGQPRRGVDLQGIAAVGPMAHGLAVGADGADCGIRLRTGVQQFGDHLGIDRGQRLRGCRAAVQFVVAHAVERQQFGAQGCGKSVRGVGQHPLRHCLRRVGRGKLHQHAVHPVERGAAHQTDRRQNHRNQAPAAPYPRTSSLCRTDTSYNATTRTPAAACPDRVPPFCCKYRKTRMIRVADR</sequence>
<feature type="region of interest" description="Disordered" evidence="1">
    <location>
        <begin position="182"/>
        <end position="222"/>
    </location>
</feature>
<organism evidence="2">
    <name type="scientific">mine drainage metagenome</name>
    <dbReference type="NCBI Taxonomy" id="410659"/>
    <lineage>
        <taxon>unclassified sequences</taxon>
        <taxon>metagenomes</taxon>
        <taxon>ecological metagenomes</taxon>
    </lineage>
</organism>
<feature type="compositionally biased region" description="Basic and acidic residues" evidence="1">
    <location>
        <begin position="189"/>
        <end position="202"/>
    </location>
</feature>
<name>A0A1J5PAX7_9ZZZZ</name>
<comment type="caution">
    <text evidence="2">The sequence shown here is derived from an EMBL/GenBank/DDBJ whole genome shotgun (WGS) entry which is preliminary data.</text>
</comment>